<gene>
    <name evidence="2" type="ORF">A8990_105174</name>
</gene>
<keyword evidence="3" id="KW-1185">Reference proteome</keyword>
<dbReference type="RefSeq" id="WP_116188211.1">
    <property type="nucleotide sequence ID" value="NZ_QTTN01000005.1"/>
</dbReference>
<organism evidence="2 3">
    <name type="scientific">Paenibacillus taihuensis</name>
    <dbReference type="NCBI Taxonomy" id="1156355"/>
    <lineage>
        <taxon>Bacteria</taxon>
        <taxon>Bacillati</taxon>
        <taxon>Bacillota</taxon>
        <taxon>Bacilli</taxon>
        <taxon>Bacillales</taxon>
        <taxon>Paenibacillaceae</taxon>
        <taxon>Paenibacillus</taxon>
    </lineage>
</organism>
<evidence type="ECO:0000313" key="3">
    <source>
        <dbReference type="Proteomes" id="UP000256304"/>
    </source>
</evidence>
<dbReference type="EMBL" id="QTTN01000005">
    <property type="protein sequence ID" value="REE91468.1"/>
    <property type="molecule type" value="Genomic_DNA"/>
</dbReference>
<keyword evidence="1" id="KW-0472">Membrane</keyword>
<keyword evidence="1" id="KW-1133">Transmembrane helix</keyword>
<accession>A0A3D9SHX2</accession>
<dbReference type="InterPro" id="IPR009526">
    <property type="entry name" value="DUF1146"/>
</dbReference>
<dbReference type="AlphaFoldDB" id="A0A3D9SHX2"/>
<sequence>MMDQLAATASMYAIINIFVEICSIALAWFAIQELKLDAILKRPRSAQARLLQIMLAIVLGHAFARFVLDYWGWSVSLKGIAGLG</sequence>
<name>A0A3D9SHX2_9BACL</name>
<protein>
    <submittedName>
        <fullName evidence="2">Putative integral membrane protein (TIGR02327 family)</fullName>
    </submittedName>
</protein>
<evidence type="ECO:0000256" key="1">
    <source>
        <dbReference type="SAM" id="Phobius"/>
    </source>
</evidence>
<proteinExistence type="predicted"/>
<evidence type="ECO:0000313" key="2">
    <source>
        <dbReference type="EMBL" id="REE91468.1"/>
    </source>
</evidence>
<feature type="transmembrane region" description="Helical" evidence="1">
    <location>
        <begin position="6"/>
        <end position="29"/>
    </location>
</feature>
<reference evidence="2 3" key="1">
    <citation type="submission" date="2018-08" db="EMBL/GenBank/DDBJ databases">
        <title>Genomic Encyclopedia of Type Strains, Phase III (KMG-III): the genomes of soil and plant-associated and newly described type strains.</title>
        <authorList>
            <person name="Whitman W."/>
        </authorList>
    </citation>
    <scope>NUCLEOTIDE SEQUENCE [LARGE SCALE GENOMIC DNA]</scope>
    <source>
        <strain evidence="2 3">CGMCC 1.10966</strain>
    </source>
</reference>
<dbReference type="OrthoDB" id="1651016at2"/>
<dbReference type="Pfam" id="PF06612">
    <property type="entry name" value="DUF1146"/>
    <property type="match status" value="1"/>
</dbReference>
<feature type="transmembrane region" description="Helical" evidence="1">
    <location>
        <begin position="50"/>
        <end position="68"/>
    </location>
</feature>
<comment type="caution">
    <text evidence="2">The sequence shown here is derived from an EMBL/GenBank/DDBJ whole genome shotgun (WGS) entry which is preliminary data.</text>
</comment>
<dbReference type="Proteomes" id="UP000256304">
    <property type="component" value="Unassembled WGS sequence"/>
</dbReference>
<keyword evidence="1" id="KW-0812">Transmembrane</keyword>